<gene>
    <name evidence="2" type="ORF">V8G54_027105</name>
</gene>
<evidence type="ECO:0000256" key="1">
    <source>
        <dbReference type="SAM" id="Phobius"/>
    </source>
</evidence>
<sequence>MPCITSANGYYKCIEFLLLFLTFSSNQTIVYLTMFNDSLLTILFCAFIFFSFNLVSSYASQPSYKEHCASTVPDSRLPPNSPTTLSLLLIITTVSTKEVIPSLMLVLLGTVSPFASQKGAHVQLKLQTFSNF</sequence>
<keyword evidence="1" id="KW-0472">Membrane</keyword>
<accession>A0AAQ3RR26</accession>
<protein>
    <submittedName>
        <fullName evidence="2">Uncharacterized protein</fullName>
    </submittedName>
</protein>
<evidence type="ECO:0000313" key="2">
    <source>
        <dbReference type="EMBL" id="WVZ01036.1"/>
    </source>
</evidence>
<proteinExistence type="predicted"/>
<organism evidence="2 3">
    <name type="scientific">Vigna mungo</name>
    <name type="common">Black gram</name>
    <name type="synonym">Phaseolus mungo</name>
    <dbReference type="NCBI Taxonomy" id="3915"/>
    <lineage>
        <taxon>Eukaryota</taxon>
        <taxon>Viridiplantae</taxon>
        <taxon>Streptophyta</taxon>
        <taxon>Embryophyta</taxon>
        <taxon>Tracheophyta</taxon>
        <taxon>Spermatophyta</taxon>
        <taxon>Magnoliopsida</taxon>
        <taxon>eudicotyledons</taxon>
        <taxon>Gunneridae</taxon>
        <taxon>Pentapetalae</taxon>
        <taxon>rosids</taxon>
        <taxon>fabids</taxon>
        <taxon>Fabales</taxon>
        <taxon>Fabaceae</taxon>
        <taxon>Papilionoideae</taxon>
        <taxon>50 kb inversion clade</taxon>
        <taxon>NPAAA clade</taxon>
        <taxon>indigoferoid/millettioid clade</taxon>
        <taxon>Phaseoleae</taxon>
        <taxon>Vigna</taxon>
    </lineage>
</organism>
<keyword evidence="1" id="KW-1133">Transmembrane helix</keyword>
<feature type="transmembrane region" description="Helical" evidence="1">
    <location>
        <begin position="29"/>
        <end position="55"/>
    </location>
</feature>
<evidence type="ECO:0000313" key="3">
    <source>
        <dbReference type="Proteomes" id="UP001374535"/>
    </source>
</evidence>
<reference evidence="2 3" key="1">
    <citation type="journal article" date="2023" name="Life. Sci Alliance">
        <title>Evolutionary insights into 3D genome organization and epigenetic landscape of Vigna mungo.</title>
        <authorList>
            <person name="Junaid A."/>
            <person name="Singh B."/>
            <person name="Bhatia S."/>
        </authorList>
    </citation>
    <scope>NUCLEOTIDE SEQUENCE [LARGE SCALE GENOMIC DNA]</scope>
    <source>
        <strain evidence="2">Urdbean</strain>
    </source>
</reference>
<dbReference type="AlphaFoldDB" id="A0AAQ3RR26"/>
<name>A0AAQ3RR26_VIGMU</name>
<dbReference type="EMBL" id="CP144693">
    <property type="protein sequence ID" value="WVZ01036.1"/>
    <property type="molecule type" value="Genomic_DNA"/>
</dbReference>
<keyword evidence="3" id="KW-1185">Reference proteome</keyword>
<keyword evidence="1" id="KW-0812">Transmembrane</keyword>
<dbReference type="Proteomes" id="UP001374535">
    <property type="component" value="Chromosome 8"/>
</dbReference>